<reference evidence="2" key="1">
    <citation type="submission" date="2022-12" db="EMBL/GenBank/DDBJ databases">
        <authorList>
            <person name="Petersen C."/>
        </authorList>
    </citation>
    <scope>NUCLEOTIDE SEQUENCE</scope>
    <source>
        <strain evidence="2">IBT 16125</strain>
    </source>
</reference>
<feature type="compositionally biased region" description="Low complexity" evidence="1">
    <location>
        <begin position="529"/>
        <end position="567"/>
    </location>
</feature>
<feature type="region of interest" description="Disordered" evidence="1">
    <location>
        <begin position="60"/>
        <end position="90"/>
    </location>
</feature>
<dbReference type="AlphaFoldDB" id="A0AAD6CGU8"/>
<comment type="caution">
    <text evidence="2">The sequence shown here is derived from an EMBL/GenBank/DDBJ whole genome shotgun (WGS) entry which is preliminary data.</text>
</comment>
<protein>
    <submittedName>
        <fullName evidence="2">Uncharacterized protein</fullName>
    </submittedName>
</protein>
<sequence length="640" mass="69945">MSSSISLSSVTMAGSGATRSALSQLVATRTSRNHSIWCSARNYHSIREKMERIAESIDKYQRHPQPNLRRKTKACNSWPATAHRDPSSSKGWSTHWPQSFRFSELFGRDKTYWDAELEQMNHRIAHLKRQVARDPYEAIFGRRVHSSHYMDQSDTATAWPGFLRTFLGAEKPMTNHPSKVHLQDFNFTQLPAQSRASNRLDTLEYDPISGRMAPKAPKPQTGSESTMQSSNAGVDCSPGSELETKVASDFNLDSQHKEATSVDCSSDSELESRIVAETTRAQLSDPTIDCSPGSELEALFTTNPATVQVSHYPPVMATADAAVKKANVTVDCTPGNGLEAKLLSDAASAEIHGESEDLTALDASDIRARYTSLKSDGIQFQGLKDTEFDASNDRVGDFLQSQNAPVATQQWSQTEYRILAYDTTAAAVTTAESDSFFGANEPVQPHEIFSRLHNPGKFVPYFAQMQQDGYEIATGGGDILVFKRSVKPIKHTPAAAQQDSISEDVQADIASYLNNDSYDSTSFVHHYHPSSTTKPSTSGHSTSTSTSSANPSSSSSSSSSFGSGSDSDPNSTLHSNSSSAKPKSKSTFRKVFRRMILTGTITAGSCYAIGVVTEYFRTGGQDGYGVDGFTAFESERRHRE</sequence>
<reference evidence="2" key="2">
    <citation type="journal article" date="2023" name="IMA Fungus">
        <title>Comparative genomic study of the Penicillium genus elucidates a diverse pangenome and 15 lateral gene transfer events.</title>
        <authorList>
            <person name="Petersen C."/>
            <person name="Sorensen T."/>
            <person name="Nielsen M.R."/>
            <person name="Sondergaard T.E."/>
            <person name="Sorensen J.L."/>
            <person name="Fitzpatrick D.A."/>
            <person name="Frisvad J.C."/>
            <person name="Nielsen K.L."/>
        </authorList>
    </citation>
    <scope>NUCLEOTIDE SEQUENCE</scope>
    <source>
        <strain evidence="2">IBT 16125</strain>
    </source>
</reference>
<feature type="compositionally biased region" description="Polar residues" evidence="1">
    <location>
        <begin position="220"/>
        <end position="232"/>
    </location>
</feature>
<dbReference type="EMBL" id="JAPVEA010000001">
    <property type="protein sequence ID" value="KAJ5465230.1"/>
    <property type="molecule type" value="Genomic_DNA"/>
</dbReference>
<gene>
    <name evidence="2" type="ORF">N7458_000916</name>
</gene>
<organism evidence="2 3">
    <name type="scientific">Penicillium daleae</name>
    <dbReference type="NCBI Taxonomy" id="63821"/>
    <lineage>
        <taxon>Eukaryota</taxon>
        <taxon>Fungi</taxon>
        <taxon>Dikarya</taxon>
        <taxon>Ascomycota</taxon>
        <taxon>Pezizomycotina</taxon>
        <taxon>Eurotiomycetes</taxon>
        <taxon>Eurotiomycetidae</taxon>
        <taxon>Eurotiales</taxon>
        <taxon>Aspergillaceae</taxon>
        <taxon>Penicillium</taxon>
    </lineage>
</organism>
<name>A0AAD6CGU8_9EURO</name>
<dbReference type="GeneID" id="81594553"/>
<dbReference type="RefSeq" id="XP_056772077.1">
    <property type="nucleotide sequence ID" value="XM_056904310.1"/>
</dbReference>
<evidence type="ECO:0000313" key="3">
    <source>
        <dbReference type="Proteomes" id="UP001213681"/>
    </source>
</evidence>
<feature type="region of interest" description="Disordered" evidence="1">
    <location>
        <begin position="524"/>
        <end position="585"/>
    </location>
</feature>
<proteinExistence type="predicted"/>
<keyword evidence="3" id="KW-1185">Reference proteome</keyword>
<accession>A0AAD6CGU8</accession>
<evidence type="ECO:0000256" key="1">
    <source>
        <dbReference type="SAM" id="MobiDB-lite"/>
    </source>
</evidence>
<feature type="region of interest" description="Disordered" evidence="1">
    <location>
        <begin position="208"/>
        <end position="241"/>
    </location>
</feature>
<dbReference type="Proteomes" id="UP001213681">
    <property type="component" value="Unassembled WGS sequence"/>
</dbReference>
<evidence type="ECO:0000313" key="2">
    <source>
        <dbReference type="EMBL" id="KAJ5465230.1"/>
    </source>
</evidence>